<evidence type="ECO:0000256" key="1">
    <source>
        <dbReference type="SAM" id="Coils"/>
    </source>
</evidence>
<sequence>MICEENETITARELNHIFEAERELVLKTQENYRQLKRRFFEVKEELLVVKEENNELKSRHGNSEKLERNFADLEKKSRDLIEKLEEEGKEREIKNEIFRTTKLEELRKVFQKELLEEEKRYGMIMEEKKILMEMNEKLEENLCRQKSVTRQSELDAREKEKRLRDHFVEETNKILKDLEREGPISSHDSQLVEGYRKEITVLEEKCREFDEKLRESRQKYENYLESLNREMREERMEKEKRGNECKRLTNSLRIQKEMIRLKDGEIEILQKKINSILKEKMERENENLQNEQRHSINSDRLGAEFAEKFSLLEGECLKKNMTILNLRDEITQNRQEIEGLLGKIEEKDKVAEKMKKNEFNSQKQRQQFEAEMEKMRKNCENEKIRHEKMEETILILRNQFETSPETITRVKKLEKLLIEKEDTNKALRQHYRDLLKRMKQSLISLEKKHSRAQQKLANHILL</sequence>
<organism evidence="2 3">
    <name type="scientific">Mesorhabditis belari</name>
    <dbReference type="NCBI Taxonomy" id="2138241"/>
    <lineage>
        <taxon>Eukaryota</taxon>
        <taxon>Metazoa</taxon>
        <taxon>Ecdysozoa</taxon>
        <taxon>Nematoda</taxon>
        <taxon>Chromadorea</taxon>
        <taxon>Rhabditida</taxon>
        <taxon>Rhabditina</taxon>
        <taxon>Rhabditomorpha</taxon>
        <taxon>Rhabditoidea</taxon>
        <taxon>Rhabditidae</taxon>
        <taxon>Mesorhabditinae</taxon>
        <taxon>Mesorhabditis</taxon>
    </lineage>
</organism>
<keyword evidence="1" id="KW-0175">Coiled coil</keyword>
<reference evidence="3" key="1">
    <citation type="submission" date="2024-02" db="UniProtKB">
        <authorList>
            <consortium name="WormBaseParasite"/>
        </authorList>
    </citation>
    <scope>IDENTIFICATION</scope>
</reference>
<accession>A0AAF3F000</accession>
<proteinExistence type="predicted"/>
<name>A0AAF3F000_9BILA</name>
<dbReference type="WBParaSite" id="MBELARI_LOCUS19835">
    <property type="protein sequence ID" value="MBELARI_LOCUS19835"/>
    <property type="gene ID" value="MBELARI_LOCUS19835"/>
</dbReference>
<dbReference type="AlphaFoldDB" id="A0AAF3F000"/>
<keyword evidence="2" id="KW-1185">Reference proteome</keyword>
<feature type="coiled-coil region" evidence="1">
    <location>
        <begin position="18"/>
        <end position="90"/>
    </location>
</feature>
<feature type="coiled-coil region" evidence="1">
    <location>
        <begin position="327"/>
        <end position="455"/>
    </location>
</feature>
<evidence type="ECO:0000313" key="2">
    <source>
        <dbReference type="Proteomes" id="UP000887575"/>
    </source>
</evidence>
<dbReference type="Proteomes" id="UP000887575">
    <property type="component" value="Unassembled WGS sequence"/>
</dbReference>
<protein>
    <submittedName>
        <fullName evidence="3">Uncharacterized protein</fullName>
    </submittedName>
</protein>
<evidence type="ECO:0000313" key="3">
    <source>
        <dbReference type="WBParaSite" id="MBELARI_LOCUS19835"/>
    </source>
</evidence>
<feature type="coiled-coil region" evidence="1">
    <location>
        <begin position="192"/>
        <end position="298"/>
    </location>
</feature>